<dbReference type="OMA" id="ILPWKII"/>
<keyword evidence="2 7" id="KW-0812">Transmembrane</keyword>
<evidence type="ECO:0000256" key="6">
    <source>
        <dbReference type="SAM" id="MobiDB-lite"/>
    </source>
</evidence>
<dbReference type="EMBL" id="CABT02000024">
    <property type="protein sequence ID" value="CCC12081.1"/>
    <property type="molecule type" value="Genomic_DNA"/>
</dbReference>
<dbReference type="PANTHER" id="PTHR33048:SF42">
    <property type="entry name" value="INTEGRAL MEMBRANE PROTEIN"/>
    <property type="match status" value="1"/>
</dbReference>
<feature type="transmembrane region" description="Helical" evidence="7">
    <location>
        <begin position="172"/>
        <end position="193"/>
    </location>
</feature>
<dbReference type="STRING" id="771870.F7W379"/>
<feature type="transmembrane region" description="Helical" evidence="7">
    <location>
        <begin position="222"/>
        <end position="242"/>
    </location>
</feature>
<evidence type="ECO:0000313" key="9">
    <source>
        <dbReference type="EMBL" id="CCC12081.1"/>
    </source>
</evidence>
<evidence type="ECO:0000256" key="4">
    <source>
        <dbReference type="ARBA" id="ARBA00023136"/>
    </source>
</evidence>
<feature type="compositionally biased region" description="Low complexity" evidence="6">
    <location>
        <begin position="351"/>
        <end position="362"/>
    </location>
</feature>
<dbReference type="GeneID" id="10803230"/>
<accession>F7W379</accession>
<feature type="transmembrane region" description="Helical" evidence="7">
    <location>
        <begin position="58"/>
        <end position="79"/>
    </location>
</feature>
<dbReference type="Proteomes" id="UP000001881">
    <property type="component" value="Unassembled WGS sequence"/>
</dbReference>
<dbReference type="VEuPathDB" id="FungiDB:SMAC_09227"/>
<protein>
    <submittedName>
        <fullName evidence="9">WGS project CABT00000000 data, contig 2.24</fullName>
    </submittedName>
</protein>
<evidence type="ECO:0000313" key="10">
    <source>
        <dbReference type="Proteomes" id="UP000001881"/>
    </source>
</evidence>
<keyword evidence="3 7" id="KW-1133">Transmembrane helix</keyword>
<evidence type="ECO:0000256" key="1">
    <source>
        <dbReference type="ARBA" id="ARBA00004141"/>
    </source>
</evidence>
<evidence type="ECO:0000259" key="8">
    <source>
        <dbReference type="Pfam" id="PF20684"/>
    </source>
</evidence>
<name>F7W379_SORMK</name>
<evidence type="ECO:0000256" key="2">
    <source>
        <dbReference type="ARBA" id="ARBA00022692"/>
    </source>
</evidence>
<dbReference type="AlphaFoldDB" id="F7W379"/>
<dbReference type="Pfam" id="PF20684">
    <property type="entry name" value="Fung_rhodopsin"/>
    <property type="match status" value="1"/>
</dbReference>
<feature type="region of interest" description="Disordered" evidence="6">
    <location>
        <begin position="322"/>
        <end position="365"/>
    </location>
</feature>
<comment type="subcellular location">
    <subcellularLocation>
        <location evidence="1">Membrane</location>
        <topology evidence="1">Multi-pass membrane protein</topology>
    </subcellularLocation>
</comment>
<comment type="caution">
    <text evidence="9">The sequence shown here is derived from an EMBL/GenBank/DDBJ whole genome shotgun (WGS) entry which is preliminary data.</text>
</comment>
<dbReference type="InterPro" id="IPR052337">
    <property type="entry name" value="SAT4-like"/>
</dbReference>
<reference evidence="9 10" key="1">
    <citation type="journal article" date="2010" name="PLoS Genet.">
        <title>De novo assembly of a 40 Mb eukaryotic genome from short sequence reads: Sordaria macrospora, a model organism for fungal morphogenesis.</title>
        <authorList>
            <person name="Nowrousian M."/>
            <person name="Stajich J."/>
            <person name="Chu M."/>
            <person name="Engh I."/>
            <person name="Espagne E."/>
            <person name="Halliday K."/>
            <person name="Kamerewerd J."/>
            <person name="Kempken F."/>
            <person name="Knab B."/>
            <person name="Kuo H.C."/>
            <person name="Osiewacz H.D."/>
            <person name="Poeggeler S."/>
            <person name="Read N."/>
            <person name="Seiler S."/>
            <person name="Smith K."/>
            <person name="Zickler D."/>
            <person name="Kueck U."/>
            <person name="Freitag M."/>
        </authorList>
    </citation>
    <scope>NUCLEOTIDE SEQUENCE [LARGE SCALE GENOMIC DNA]</scope>
    <source>
        <strain evidence="10">ATCC MYA-333 / DSM 997 / K(L3346) / K-hell</strain>
        <tissue evidence="9">Mycelium</tissue>
    </source>
</reference>
<feature type="transmembrane region" description="Helical" evidence="7">
    <location>
        <begin position="91"/>
        <end position="112"/>
    </location>
</feature>
<feature type="transmembrane region" description="Helical" evidence="7">
    <location>
        <begin position="292"/>
        <end position="316"/>
    </location>
</feature>
<evidence type="ECO:0000256" key="7">
    <source>
        <dbReference type="SAM" id="Phobius"/>
    </source>
</evidence>
<feature type="transmembrane region" description="Helical" evidence="7">
    <location>
        <begin position="132"/>
        <end position="152"/>
    </location>
</feature>
<feature type="domain" description="Rhodopsin" evidence="8">
    <location>
        <begin position="75"/>
        <end position="317"/>
    </location>
</feature>
<feature type="transmembrane region" description="Helical" evidence="7">
    <location>
        <begin position="254"/>
        <end position="272"/>
    </location>
</feature>
<comment type="similarity">
    <text evidence="5">Belongs to the SAT4 family.</text>
</comment>
<keyword evidence="4 7" id="KW-0472">Membrane</keyword>
<dbReference type="InterPro" id="IPR049326">
    <property type="entry name" value="Rhodopsin_dom_fungi"/>
</dbReference>
<dbReference type="KEGG" id="smp:10803230"/>
<dbReference type="PANTHER" id="PTHR33048">
    <property type="entry name" value="PTH11-LIKE INTEGRAL MEMBRANE PROTEIN (AFU_ORTHOLOGUE AFUA_5G11245)"/>
    <property type="match status" value="1"/>
</dbReference>
<organism evidence="9 10">
    <name type="scientific">Sordaria macrospora (strain ATCC MYA-333 / DSM 997 / K(L3346) / K-hell)</name>
    <dbReference type="NCBI Taxonomy" id="771870"/>
    <lineage>
        <taxon>Eukaryota</taxon>
        <taxon>Fungi</taxon>
        <taxon>Dikarya</taxon>
        <taxon>Ascomycota</taxon>
        <taxon>Pezizomycotina</taxon>
        <taxon>Sordariomycetes</taxon>
        <taxon>Sordariomycetidae</taxon>
        <taxon>Sordariales</taxon>
        <taxon>Sordariaceae</taxon>
        <taxon>Sordaria</taxon>
    </lineage>
</organism>
<dbReference type="GO" id="GO:0016020">
    <property type="term" value="C:membrane"/>
    <property type="evidence" value="ECO:0007669"/>
    <property type="project" value="UniProtKB-SubCell"/>
</dbReference>
<gene>
    <name evidence="9" type="ORF">SMAC_09227</name>
</gene>
<dbReference type="eggNOG" id="ENOG502RVXB">
    <property type="taxonomic scope" value="Eukaryota"/>
</dbReference>
<dbReference type="OrthoDB" id="5417887at2759"/>
<evidence type="ECO:0000256" key="3">
    <source>
        <dbReference type="ARBA" id="ARBA00022989"/>
    </source>
</evidence>
<sequence length="392" mass="42808">MASTVGAAAFSYVKAAAHHAVNAVVSIHLEGRADNDTTATDTKVIPEEDYHKSRVFEVNFSCWFLTALAALFLGLRIYCKKYRGRGLWWDDYVLVISWLSLTTSSALITYNATLGFGLPTSLFNPHNLPSVINHYLLITNMAGTFSILAALWSKTSFAITVLRIAQDSWMRFLIWFIMISVNLSLGVAVALTWGQCDPIPKIWQPGLPGHCMDKQIQIHYNMFTAVYSGAMDIVLAILPWKIIWILTMNRKEKMGVLVAMSMGVFAGVISIVKAMELPAIGNSNFTFASTNLVILGIAESAMTIMAASIPILRALLREHRGGPRPPPPAEFYNLDGLENNEHHHHGHSHSHQSGNEMYAGTEGTQGQGGVVPLLPAVTVQEGAASGEDSLGV</sequence>
<proteinExistence type="inferred from homology"/>
<dbReference type="InParanoid" id="F7W379"/>
<evidence type="ECO:0000256" key="5">
    <source>
        <dbReference type="ARBA" id="ARBA00038359"/>
    </source>
</evidence>
<dbReference type="HOGENOM" id="CLU_028200_3_0_1"/>
<keyword evidence="10" id="KW-1185">Reference proteome</keyword>